<dbReference type="EMBL" id="JAROKS010000016">
    <property type="protein sequence ID" value="KAK1795014.1"/>
    <property type="molecule type" value="Genomic_DNA"/>
</dbReference>
<dbReference type="Proteomes" id="UP001239994">
    <property type="component" value="Unassembled WGS sequence"/>
</dbReference>
<keyword evidence="2" id="KW-1185">Reference proteome</keyword>
<organism evidence="1 2">
    <name type="scientific">Electrophorus voltai</name>
    <dbReference type="NCBI Taxonomy" id="2609070"/>
    <lineage>
        <taxon>Eukaryota</taxon>
        <taxon>Metazoa</taxon>
        <taxon>Chordata</taxon>
        <taxon>Craniata</taxon>
        <taxon>Vertebrata</taxon>
        <taxon>Euteleostomi</taxon>
        <taxon>Actinopterygii</taxon>
        <taxon>Neopterygii</taxon>
        <taxon>Teleostei</taxon>
        <taxon>Ostariophysi</taxon>
        <taxon>Gymnotiformes</taxon>
        <taxon>Gymnotoidei</taxon>
        <taxon>Gymnotidae</taxon>
        <taxon>Electrophorus</taxon>
    </lineage>
</organism>
<gene>
    <name evidence="1" type="ORF">P4O66_010204</name>
</gene>
<evidence type="ECO:0000313" key="2">
    <source>
        <dbReference type="Proteomes" id="UP001239994"/>
    </source>
</evidence>
<dbReference type="AlphaFoldDB" id="A0AAD8Z9B7"/>
<reference evidence="1" key="1">
    <citation type="submission" date="2023-03" db="EMBL/GenBank/DDBJ databases">
        <title>Electrophorus voltai genome.</title>
        <authorList>
            <person name="Bian C."/>
        </authorList>
    </citation>
    <scope>NUCLEOTIDE SEQUENCE</scope>
    <source>
        <strain evidence="1">CB-2022</strain>
        <tissue evidence="1">Muscle</tissue>
    </source>
</reference>
<proteinExistence type="predicted"/>
<comment type="caution">
    <text evidence="1">The sequence shown here is derived from an EMBL/GenBank/DDBJ whole genome shotgun (WGS) entry which is preliminary data.</text>
</comment>
<name>A0AAD8Z9B7_9TELE</name>
<sequence>MAYLEEIKNLENWCQDNTLHLNVSKTKELTVDCSKKQERSYHPLFLSTSWSLPPQNPEGLYIALKGAAELLYLHHQRHPHEEHHSLVWEQQYRQNLQRVVCSAEHIIQTKIADLQTIYYQRCWTKARKIVKDPSHPNN</sequence>
<evidence type="ECO:0000313" key="1">
    <source>
        <dbReference type="EMBL" id="KAK1795014.1"/>
    </source>
</evidence>
<accession>A0AAD8Z9B7</accession>
<protein>
    <submittedName>
        <fullName evidence="1">Uncharacterized protein</fullName>
    </submittedName>
</protein>